<evidence type="ECO:0000313" key="2">
    <source>
        <dbReference type="Proteomes" id="UP001187192"/>
    </source>
</evidence>
<name>A0AA88DW58_FICCA</name>
<protein>
    <submittedName>
        <fullName evidence="1">Uncharacterized protein</fullName>
    </submittedName>
</protein>
<organism evidence="1 2">
    <name type="scientific">Ficus carica</name>
    <name type="common">Common fig</name>
    <dbReference type="NCBI Taxonomy" id="3494"/>
    <lineage>
        <taxon>Eukaryota</taxon>
        <taxon>Viridiplantae</taxon>
        <taxon>Streptophyta</taxon>
        <taxon>Embryophyta</taxon>
        <taxon>Tracheophyta</taxon>
        <taxon>Spermatophyta</taxon>
        <taxon>Magnoliopsida</taxon>
        <taxon>eudicotyledons</taxon>
        <taxon>Gunneridae</taxon>
        <taxon>Pentapetalae</taxon>
        <taxon>rosids</taxon>
        <taxon>fabids</taxon>
        <taxon>Rosales</taxon>
        <taxon>Moraceae</taxon>
        <taxon>Ficeae</taxon>
        <taxon>Ficus</taxon>
    </lineage>
</organism>
<keyword evidence="2" id="KW-1185">Reference proteome</keyword>
<comment type="caution">
    <text evidence="1">The sequence shown here is derived from an EMBL/GenBank/DDBJ whole genome shotgun (WGS) entry which is preliminary data.</text>
</comment>
<accession>A0AA88DW58</accession>
<sequence>MMLGESLVKAKGNNGARATVRLEAEAEARAGAGAGAGAPQARKRETKRGISLEFTTVQEFGLAIVQSLPPPSPKVRRHLHPELAATINRIWVSAECSRRWFFMLVSDPAQVVLGLYVAVPKLAVALLTEIQSQYCWFLHIIFMLPLSL</sequence>
<evidence type="ECO:0000313" key="1">
    <source>
        <dbReference type="EMBL" id="GMN60464.1"/>
    </source>
</evidence>
<reference evidence="1" key="1">
    <citation type="submission" date="2023-07" db="EMBL/GenBank/DDBJ databases">
        <title>draft genome sequence of fig (Ficus carica).</title>
        <authorList>
            <person name="Takahashi T."/>
            <person name="Nishimura K."/>
        </authorList>
    </citation>
    <scope>NUCLEOTIDE SEQUENCE</scope>
</reference>
<proteinExistence type="predicted"/>
<dbReference type="Proteomes" id="UP001187192">
    <property type="component" value="Unassembled WGS sequence"/>
</dbReference>
<gene>
    <name evidence="1" type="ORF">TIFTF001_029563</name>
</gene>
<dbReference type="EMBL" id="BTGU01000099">
    <property type="protein sequence ID" value="GMN60464.1"/>
    <property type="molecule type" value="Genomic_DNA"/>
</dbReference>
<dbReference type="AlphaFoldDB" id="A0AA88DW58"/>